<dbReference type="OrthoDB" id="429145at2759"/>
<keyword evidence="7" id="KW-1133">Transmembrane helix</keyword>
<keyword evidence="4" id="KW-0862">Zinc</keyword>
<gene>
    <name evidence="9" type="ORF">PHAECO_LOCUS5925</name>
</gene>
<keyword evidence="7" id="KW-0812">Transmembrane</keyword>
<keyword evidence="3" id="KW-0479">Metal-binding</keyword>
<reference evidence="9" key="2">
    <citation type="submission" date="2022-10" db="EMBL/GenBank/DDBJ databases">
        <authorList>
            <consortium name="ENA_rothamsted_submissions"/>
            <consortium name="culmorum"/>
            <person name="King R."/>
        </authorList>
    </citation>
    <scope>NUCLEOTIDE SEQUENCE</scope>
</reference>
<evidence type="ECO:0000256" key="7">
    <source>
        <dbReference type="SAM" id="Phobius"/>
    </source>
</evidence>
<dbReference type="PANTHER" id="PTHR18952:SF265">
    <property type="entry name" value="CARBONIC ANHYDRASE"/>
    <property type="match status" value="1"/>
</dbReference>
<proteinExistence type="inferred from homology"/>
<dbReference type="GO" id="GO:0008270">
    <property type="term" value="F:zinc ion binding"/>
    <property type="evidence" value="ECO:0007669"/>
    <property type="project" value="InterPro"/>
</dbReference>
<evidence type="ECO:0000256" key="3">
    <source>
        <dbReference type="ARBA" id="ARBA00022723"/>
    </source>
</evidence>
<feature type="domain" description="Alpha-carbonic anhydrase" evidence="8">
    <location>
        <begin position="33"/>
        <end position="277"/>
    </location>
</feature>
<evidence type="ECO:0000313" key="10">
    <source>
        <dbReference type="Proteomes" id="UP001153737"/>
    </source>
</evidence>
<reference evidence="9" key="1">
    <citation type="submission" date="2022-01" db="EMBL/GenBank/DDBJ databases">
        <authorList>
            <person name="King R."/>
        </authorList>
    </citation>
    <scope>NUCLEOTIDE SEQUENCE</scope>
</reference>
<dbReference type="InterPro" id="IPR036398">
    <property type="entry name" value="CA_dom_sf"/>
</dbReference>
<comment type="catalytic activity">
    <reaction evidence="6">
        <text>hydrogencarbonate + H(+) = CO2 + H2O</text>
        <dbReference type="Rhea" id="RHEA:10748"/>
        <dbReference type="ChEBI" id="CHEBI:15377"/>
        <dbReference type="ChEBI" id="CHEBI:15378"/>
        <dbReference type="ChEBI" id="CHEBI:16526"/>
        <dbReference type="ChEBI" id="CHEBI:17544"/>
        <dbReference type="EC" id="4.2.1.1"/>
    </reaction>
</comment>
<dbReference type="InterPro" id="IPR001148">
    <property type="entry name" value="CA_dom"/>
</dbReference>
<keyword evidence="5" id="KW-0456">Lyase</keyword>
<dbReference type="PANTHER" id="PTHR18952">
    <property type="entry name" value="CARBONIC ANHYDRASE"/>
    <property type="match status" value="1"/>
</dbReference>
<evidence type="ECO:0000256" key="6">
    <source>
        <dbReference type="ARBA" id="ARBA00048348"/>
    </source>
</evidence>
<accession>A0A9P0DRQ4</accession>
<dbReference type="AlphaFoldDB" id="A0A9P0DRQ4"/>
<dbReference type="Pfam" id="PF00194">
    <property type="entry name" value="Carb_anhydrase"/>
    <property type="match status" value="1"/>
</dbReference>
<sequence>MFYACFYFYCYTMKFYGIISIIFLNKIVSAQNWSYSRPDEWPGECQRGNRQSPININFKNTIMEMMRPIEYVNYDRDFVAVIENEGYTLALKFDNECCDKPSIRGSVIQSDYTLHNIHFHWAAEHTINNRRYPLEAHFVHYKTEAGNLTNALNFGDGVVVLAVLYELSEISNDVFDVITRTVDDVAHRVNQPVQLDAKISPESLLPENLDNFFAYQGSLTTPNCNEVVTWIVYSQPAEIEESQLEKLSDIYTEDDKRLVQNYRPLQAVNGRGVLYTRGNYI</sequence>
<organism evidence="9 10">
    <name type="scientific">Phaedon cochleariae</name>
    <name type="common">Mustard beetle</name>
    <dbReference type="NCBI Taxonomy" id="80249"/>
    <lineage>
        <taxon>Eukaryota</taxon>
        <taxon>Metazoa</taxon>
        <taxon>Ecdysozoa</taxon>
        <taxon>Arthropoda</taxon>
        <taxon>Hexapoda</taxon>
        <taxon>Insecta</taxon>
        <taxon>Pterygota</taxon>
        <taxon>Neoptera</taxon>
        <taxon>Endopterygota</taxon>
        <taxon>Coleoptera</taxon>
        <taxon>Polyphaga</taxon>
        <taxon>Cucujiformia</taxon>
        <taxon>Chrysomeloidea</taxon>
        <taxon>Chrysomelidae</taxon>
        <taxon>Chrysomelinae</taxon>
        <taxon>Chrysomelini</taxon>
        <taxon>Phaedon</taxon>
    </lineage>
</organism>
<dbReference type="GO" id="GO:0004089">
    <property type="term" value="F:carbonate dehydratase activity"/>
    <property type="evidence" value="ECO:0007669"/>
    <property type="project" value="UniProtKB-EC"/>
</dbReference>
<evidence type="ECO:0000256" key="5">
    <source>
        <dbReference type="ARBA" id="ARBA00023239"/>
    </source>
</evidence>
<evidence type="ECO:0000313" key="9">
    <source>
        <dbReference type="EMBL" id="CAH1155143.1"/>
    </source>
</evidence>
<dbReference type="Gene3D" id="3.10.200.10">
    <property type="entry name" value="Alpha carbonic anhydrase"/>
    <property type="match status" value="1"/>
</dbReference>
<dbReference type="SMART" id="SM01057">
    <property type="entry name" value="Carb_anhydrase"/>
    <property type="match status" value="1"/>
</dbReference>
<evidence type="ECO:0000256" key="1">
    <source>
        <dbReference type="ARBA" id="ARBA00010718"/>
    </source>
</evidence>
<dbReference type="CDD" id="cd00326">
    <property type="entry name" value="alpha_CA"/>
    <property type="match status" value="1"/>
</dbReference>
<dbReference type="SUPFAM" id="SSF51069">
    <property type="entry name" value="Carbonic anhydrase"/>
    <property type="match status" value="1"/>
</dbReference>
<dbReference type="EMBL" id="OU896723">
    <property type="protein sequence ID" value="CAH1155143.1"/>
    <property type="molecule type" value="Genomic_DNA"/>
</dbReference>
<dbReference type="EC" id="4.2.1.1" evidence="2"/>
<evidence type="ECO:0000256" key="2">
    <source>
        <dbReference type="ARBA" id="ARBA00012925"/>
    </source>
</evidence>
<keyword evidence="10" id="KW-1185">Reference proteome</keyword>
<dbReference type="InterPro" id="IPR023561">
    <property type="entry name" value="Carbonic_anhydrase_a-class"/>
</dbReference>
<evidence type="ECO:0000259" key="8">
    <source>
        <dbReference type="SMART" id="SM01057"/>
    </source>
</evidence>
<evidence type="ECO:0000256" key="4">
    <source>
        <dbReference type="ARBA" id="ARBA00022833"/>
    </source>
</evidence>
<keyword evidence="7" id="KW-0472">Membrane</keyword>
<name>A0A9P0DRQ4_PHACE</name>
<feature type="transmembrane region" description="Helical" evidence="7">
    <location>
        <begin position="6"/>
        <end position="28"/>
    </location>
</feature>
<comment type="similarity">
    <text evidence="1">Belongs to the alpha-carbonic anhydrase family.</text>
</comment>
<protein>
    <recommendedName>
        <fullName evidence="2">carbonic anhydrase</fullName>
        <ecNumber evidence="2">4.2.1.1</ecNumber>
    </recommendedName>
</protein>
<dbReference type="Proteomes" id="UP001153737">
    <property type="component" value="Chromosome 17"/>
</dbReference>